<gene>
    <name evidence="8" type="ORF">H6P81_001564</name>
</gene>
<keyword evidence="5 7" id="KW-0472">Membrane</keyword>
<feature type="transmembrane region" description="Helical" evidence="7">
    <location>
        <begin position="215"/>
        <end position="236"/>
    </location>
</feature>
<dbReference type="GO" id="GO:0022857">
    <property type="term" value="F:transmembrane transporter activity"/>
    <property type="evidence" value="ECO:0007669"/>
    <property type="project" value="InterPro"/>
</dbReference>
<dbReference type="Gene3D" id="1.20.1250.20">
    <property type="entry name" value="MFS general substrate transporter like domains"/>
    <property type="match status" value="1"/>
</dbReference>
<evidence type="ECO:0000256" key="5">
    <source>
        <dbReference type="ARBA" id="ARBA00023136"/>
    </source>
</evidence>
<feature type="transmembrane region" description="Helical" evidence="7">
    <location>
        <begin position="453"/>
        <end position="472"/>
    </location>
</feature>
<accession>A0AAV7F8F6</accession>
<evidence type="ECO:0000256" key="6">
    <source>
        <dbReference type="SAM" id="MobiDB-lite"/>
    </source>
</evidence>
<evidence type="ECO:0000313" key="9">
    <source>
        <dbReference type="Proteomes" id="UP000825729"/>
    </source>
</evidence>
<feature type="transmembrane region" description="Helical" evidence="7">
    <location>
        <begin position="114"/>
        <end position="139"/>
    </location>
</feature>
<dbReference type="InterPro" id="IPR000109">
    <property type="entry name" value="POT_fam"/>
</dbReference>
<protein>
    <recommendedName>
        <fullName evidence="10">NPF family transporter</fullName>
    </recommendedName>
</protein>
<dbReference type="Proteomes" id="UP000825729">
    <property type="component" value="Unassembled WGS sequence"/>
</dbReference>
<dbReference type="SUPFAM" id="SSF103473">
    <property type="entry name" value="MFS general substrate transporter"/>
    <property type="match status" value="1"/>
</dbReference>
<feature type="transmembrane region" description="Helical" evidence="7">
    <location>
        <begin position="89"/>
        <end position="107"/>
    </location>
</feature>
<feature type="transmembrane region" description="Helical" evidence="7">
    <location>
        <begin position="145"/>
        <end position="165"/>
    </location>
</feature>
<evidence type="ECO:0000256" key="1">
    <source>
        <dbReference type="ARBA" id="ARBA00004141"/>
    </source>
</evidence>
<feature type="transmembrane region" description="Helical" evidence="7">
    <location>
        <begin position="186"/>
        <end position="209"/>
    </location>
</feature>
<feature type="transmembrane region" description="Helical" evidence="7">
    <location>
        <begin position="362"/>
        <end position="387"/>
    </location>
</feature>
<dbReference type="Pfam" id="PF00854">
    <property type="entry name" value="PTR2"/>
    <property type="match status" value="1"/>
</dbReference>
<comment type="similarity">
    <text evidence="2">Belongs to the major facilitator superfamily. Proton-dependent oligopeptide transporter (POT/PTR) (TC 2.A.17) family.</text>
</comment>
<comment type="subcellular location">
    <subcellularLocation>
        <location evidence="1">Membrane</location>
        <topology evidence="1">Multi-pass membrane protein</topology>
    </subcellularLocation>
</comment>
<evidence type="ECO:0000256" key="7">
    <source>
        <dbReference type="SAM" id="Phobius"/>
    </source>
</evidence>
<feature type="transmembrane region" description="Helical" evidence="7">
    <location>
        <begin position="493"/>
        <end position="520"/>
    </location>
</feature>
<keyword evidence="4 7" id="KW-1133">Transmembrane helix</keyword>
<dbReference type="PANTHER" id="PTHR11654">
    <property type="entry name" value="OLIGOPEPTIDE TRANSPORTER-RELATED"/>
    <property type="match status" value="1"/>
</dbReference>
<name>A0AAV7F8F6_ARIFI</name>
<organism evidence="8 9">
    <name type="scientific">Aristolochia fimbriata</name>
    <name type="common">White veined hardy Dutchman's pipe vine</name>
    <dbReference type="NCBI Taxonomy" id="158543"/>
    <lineage>
        <taxon>Eukaryota</taxon>
        <taxon>Viridiplantae</taxon>
        <taxon>Streptophyta</taxon>
        <taxon>Embryophyta</taxon>
        <taxon>Tracheophyta</taxon>
        <taxon>Spermatophyta</taxon>
        <taxon>Magnoliopsida</taxon>
        <taxon>Magnoliidae</taxon>
        <taxon>Piperales</taxon>
        <taxon>Aristolochiaceae</taxon>
        <taxon>Aristolochia</taxon>
    </lineage>
</organism>
<dbReference type="EMBL" id="JAINDJ010000002">
    <property type="protein sequence ID" value="KAG9457056.1"/>
    <property type="molecule type" value="Genomic_DNA"/>
</dbReference>
<sequence length="565" mass="62540">MEVEYPQTTAILHDLDVNAGNSADDENVDVEKPGDSDGEEAFKGGWSSAIYIMWSEIAERFAQYGISSNLMLYLTKELHESLVDAAETFYAYVGFSALLPLLGAFVADSYTGRYMAVVYSSLIYIVGVLTLTVSVGFVSEPYKKVSFFISLYIVVLAQAGFRPCIQALAADQFNEDNEKQKRAKNSFFNWWFFGIAAGASAAAVVVSYIQVAFNWWIGFLIVAISMILAFLLFIAGSKLYQVQIPKGSPWTAIVQVLVAAFRKRRITPIDGTEQEVFNTGPQEALSPTNQYKFLDKATIIDEIDKSSEVQNPWRLCTVTQTEEVKMLLRLLPVWLSTLMFFVVIVQPHAFFVQQAAAMDRKILAFTITPVAFIVSVGLFVIITVPLYDWGFVPLARKITNIPSGITVLQRIGTGLVISILDMVVAAMVEARRLQVARDHGLDDEPKAEVPMNVLWLLPQCIILGIADIFGIVGVQQFFYEQIPDGMKSIGSAVYLSALGVGSLLSHVLVSTVAGIFPHWLTNNLNASRLDNFYWLVSGLSIIWLGFFLIVSNSYVYKKPAGAAPH</sequence>
<evidence type="ECO:0000256" key="3">
    <source>
        <dbReference type="ARBA" id="ARBA00022692"/>
    </source>
</evidence>
<feature type="transmembrane region" description="Helical" evidence="7">
    <location>
        <begin position="330"/>
        <end position="350"/>
    </location>
</feature>
<feature type="transmembrane region" description="Helical" evidence="7">
    <location>
        <begin position="407"/>
        <end position="428"/>
    </location>
</feature>
<feature type="region of interest" description="Disordered" evidence="6">
    <location>
        <begin position="19"/>
        <end position="40"/>
    </location>
</feature>
<keyword evidence="3 7" id="KW-0812">Transmembrane</keyword>
<keyword evidence="9" id="KW-1185">Reference proteome</keyword>
<evidence type="ECO:0008006" key="10">
    <source>
        <dbReference type="Google" id="ProtNLM"/>
    </source>
</evidence>
<dbReference type="GO" id="GO:0016020">
    <property type="term" value="C:membrane"/>
    <property type="evidence" value="ECO:0007669"/>
    <property type="project" value="UniProtKB-SubCell"/>
</dbReference>
<feature type="transmembrane region" description="Helical" evidence="7">
    <location>
        <begin position="532"/>
        <end position="550"/>
    </location>
</feature>
<evidence type="ECO:0000256" key="2">
    <source>
        <dbReference type="ARBA" id="ARBA00005982"/>
    </source>
</evidence>
<evidence type="ECO:0000256" key="4">
    <source>
        <dbReference type="ARBA" id="ARBA00022989"/>
    </source>
</evidence>
<dbReference type="AlphaFoldDB" id="A0AAV7F8F6"/>
<reference evidence="8 9" key="1">
    <citation type="submission" date="2021-07" db="EMBL/GenBank/DDBJ databases">
        <title>The Aristolochia fimbriata genome: insights into angiosperm evolution, floral development and chemical biosynthesis.</title>
        <authorList>
            <person name="Jiao Y."/>
        </authorList>
    </citation>
    <scope>NUCLEOTIDE SEQUENCE [LARGE SCALE GENOMIC DNA]</scope>
    <source>
        <strain evidence="8">IBCAS-2021</strain>
        <tissue evidence="8">Leaf</tissue>
    </source>
</reference>
<evidence type="ECO:0000313" key="8">
    <source>
        <dbReference type="EMBL" id="KAG9457056.1"/>
    </source>
</evidence>
<proteinExistence type="inferred from homology"/>
<comment type="caution">
    <text evidence="8">The sequence shown here is derived from an EMBL/GenBank/DDBJ whole genome shotgun (WGS) entry which is preliminary data.</text>
</comment>
<dbReference type="InterPro" id="IPR036259">
    <property type="entry name" value="MFS_trans_sf"/>
</dbReference>